<evidence type="ECO:0000256" key="1">
    <source>
        <dbReference type="ARBA" id="ARBA00004651"/>
    </source>
</evidence>
<feature type="coiled-coil region" evidence="6">
    <location>
        <begin position="220"/>
        <end position="284"/>
    </location>
</feature>
<dbReference type="OrthoDB" id="5137249at2"/>
<comment type="subcellular location">
    <subcellularLocation>
        <location evidence="1">Cell membrane</location>
        <topology evidence="1">Multi-pass membrane protein</topology>
    </subcellularLocation>
</comment>
<keyword evidence="10" id="KW-1185">Reference proteome</keyword>
<evidence type="ECO:0000256" key="5">
    <source>
        <dbReference type="ARBA" id="ARBA00023136"/>
    </source>
</evidence>
<keyword evidence="6" id="KW-0175">Coiled coil</keyword>
<dbReference type="Pfam" id="PF02687">
    <property type="entry name" value="FtsX"/>
    <property type="match status" value="2"/>
</dbReference>
<feature type="domain" description="ABC3 transporter permease C-terminal" evidence="8">
    <location>
        <begin position="771"/>
        <end position="878"/>
    </location>
</feature>
<evidence type="ECO:0000256" key="2">
    <source>
        <dbReference type="ARBA" id="ARBA00022475"/>
    </source>
</evidence>
<name>G5JVX6_9STRE</name>
<accession>G5JVX6</accession>
<evidence type="ECO:0000313" key="10">
    <source>
        <dbReference type="Proteomes" id="UP000003573"/>
    </source>
</evidence>
<dbReference type="Proteomes" id="UP000003573">
    <property type="component" value="Unassembled WGS sequence"/>
</dbReference>
<keyword evidence="5 7" id="KW-0472">Membrane</keyword>
<dbReference type="PANTHER" id="PTHR30287:SF1">
    <property type="entry name" value="INNER MEMBRANE PROTEIN"/>
    <property type="match status" value="1"/>
</dbReference>
<feature type="transmembrane region" description="Helical" evidence="7">
    <location>
        <begin position="462"/>
        <end position="483"/>
    </location>
</feature>
<proteinExistence type="predicted"/>
<dbReference type="InterPro" id="IPR038766">
    <property type="entry name" value="Membrane_comp_ABC_pdt"/>
</dbReference>
<feature type="transmembrane region" description="Helical" evidence="7">
    <location>
        <begin position="21"/>
        <end position="38"/>
    </location>
</feature>
<dbReference type="AlphaFoldDB" id="G5JVX6"/>
<dbReference type="InterPro" id="IPR003838">
    <property type="entry name" value="ABC3_permease_C"/>
</dbReference>
<dbReference type="EMBL" id="AEUW02000001">
    <property type="protein sequence ID" value="EHJ52292.1"/>
    <property type="molecule type" value="Genomic_DNA"/>
</dbReference>
<evidence type="ECO:0000259" key="8">
    <source>
        <dbReference type="Pfam" id="PF02687"/>
    </source>
</evidence>
<comment type="caution">
    <text evidence="9">The sequence shown here is derived from an EMBL/GenBank/DDBJ whole genome shotgun (WGS) entry which is preliminary data.</text>
</comment>
<feature type="transmembrane region" description="Helical" evidence="7">
    <location>
        <begin position="370"/>
        <end position="391"/>
    </location>
</feature>
<dbReference type="eggNOG" id="COG0577">
    <property type="taxonomic scope" value="Bacteria"/>
</dbReference>
<keyword evidence="2" id="KW-1003">Cell membrane</keyword>
<dbReference type="RefSeq" id="WP_003080146.1">
    <property type="nucleotide sequence ID" value="NZ_AEUW02000001.1"/>
</dbReference>
<evidence type="ECO:0000256" key="7">
    <source>
        <dbReference type="SAM" id="Phobius"/>
    </source>
</evidence>
<feature type="transmembrane region" description="Helical" evidence="7">
    <location>
        <begin position="411"/>
        <end position="433"/>
    </location>
</feature>
<protein>
    <submittedName>
        <fullName evidence="9">Efflux ABC transporter, permease protein</fullName>
    </submittedName>
</protein>
<gene>
    <name evidence="9" type="ORF">STRMA_1144</name>
</gene>
<evidence type="ECO:0000256" key="6">
    <source>
        <dbReference type="SAM" id="Coils"/>
    </source>
</evidence>
<evidence type="ECO:0000313" key="9">
    <source>
        <dbReference type="EMBL" id="EHJ52292.1"/>
    </source>
</evidence>
<feature type="domain" description="ABC3 transporter permease C-terminal" evidence="8">
    <location>
        <begin position="369"/>
        <end position="484"/>
    </location>
</feature>
<keyword evidence="3 7" id="KW-0812">Transmembrane</keyword>
<dbReference type="GO" id="GO:0005886">
    <property type="term" value="C:plasma membrane"/>
    <property type="evidence" value="ECO:0007669"/>
    <property type="project" value="UniProtKB-SubCell"/>
</dbReference>
<sequence>MSKKIYWKDIRQSFSSSKGRFFSIFSLMAIGALALIGLKVTPPNMQNTAQDFIDKYHTMDLAVLSDYGFSKDDKKELSSIKNARIEYGRLSDVTIGKGKKAVRIFSAPNKISNYKLVSGKMPKSDKEIALASSMKKNYKIGDYITFTQSSEQKLLKTNRYKIVGFVDSSEIWDKDTIGSSSVGYGELTGYAVVRPKAFKSKNDMIARIRYNDTKNLHYDTNSYKKKVAQHQEKLEKLVSDNGKKRLQTIKSQAQEKINKAKTRVAASEKELEDAQAKIDQQTAQLQAAGLPATSPQGQAIAQAQALLNQQKAQALPKLAQTKADLSRSQRNLDHLESPSYTVYSRSTFPGGEGYQNYLNSTHSISAIGNIFPVVLYLVAAMVTLTTMTRFVDEERTNAGIFKALGYTDKQIVAKFVIYGLVAGVSGTVIGILLGNFVLSPRIGNITTGTSVIGKSTIYFHPYYTVLALVLVLVFAVLPAYLVAKRELVEKPAQLLLPKPPVSGSKIFLERLTFIWNRLTFTHKVTARNIFRYKQRMLMTIFGVAGSVALLFAGLGIQSSINGIATKQFGNILRYDMIVADNNQASAKQKAEVNSLLKNTKINDFSSVEYESNQQKIKGRAEREEVTTLISDPKKLSRFVHLQERSSGKRLKLNQSGVIITEKLAKLYKVKPGGYISIRLDEKNYKVKVSAISELYAGHFVFMSTDYYHTLTHQSYQANAHFVSLKTNSTSNIQDMSAQFMKLDGVKGVVQNNSLIGRINTVSRSLQSVMLILIILSVLLAVVILYNLTNINVAERIRELSTIKVLGFHNKEVTLYIYRETIILSLIGIITGLIGGFALHRLILSLMGGNSIMFNPSVQIYVYWVPVIAIILILAVLGWVVNHRLRQVDMLEALKSVE</sequence>
<dbReference type="STRING" id="764298.STRMA_1144"/>
<keyword evidence="4 7" id="KW-1133">Transmembrane helix</keyword>
<reference evidence="9 10" key="1">
    <citation type="journal article" date="2014" name="Int. J. Syst. Evol. Microbiol.">
        <title>Phylogenomics and the dynamic genome evolution of the genus Streptococcus.</title>
        <authorList>
            <consortium name="The Broad Institute Genome Sequencing Platform"/>
            <person name="Richards V.P."/>
            <person name="Palmer S.R."/>
            <person name="Pavinski Bitar P.D."/>
            <person name="Qin X."/>
            <person name="Weinstock G.M."/>
            <person name="Highlander S.K."/>
            <person name="Town C.D."/>
            <person name="Burne R.A."/>
            <person name="Stanhope M.J."/>
        </authorList>
    </citation>
    <scope>NUCLEOTIDE SEQUENCE [LARGE SCALE GENOMIC DNA]</scope>
    <source>
        <strain evidence="9 10">NCTC 11558</strain>
    </source>
</reference>
<evidence type="ECO:0000256" key="3">
    <source>
        <dbReference type="ARBA" id="ARBA00022692"/>
    </source>
</evidence>
<feature type="transmembrane region" description="Helical" evidence="7">
    <location>
        <begin position="536"/>
        <end position="556"/>
    </location>
</feature>
<feature type="transmembrane region" description="Helical" evidence="7">
    <location>
        <begin position="820"/>
        <end position="839"/>
    </location>
</feature>
<feature type="transmembrane region" description="Helical" evidence="7">
    <location>
        <begin position="767"/>
        <end position="787"/>
    </location>
</feature>
<evidence type="ECO:0000256" key="4">
    <source>
        <dbReference type="ARBA" id="ARBA00022989"/>
    </source>
</evidence>
<organism evidence="9 10">
    <name type="scientific">Streptococcus macacae NCTC 11558</name>
    <dbReference type="NCBI Taxonomy" id="764298"/>
    <lineage>
        <taxon>Bacteria</taxon>
        <taxon>Bacillati</taxon>
        <taxon>Bacillota</taxon>
        <taxon>Bacilli</taxon>
        <taxon>Lactobacillales</taxon>
        <taxon>Streptococcaceae</taxon>
        <taxon>Streptococcus</taxon>
    </lineage>
</organism>
<feature type="transmembrane region" description="Helical" evidence="7">
    <location>
        <begin position="859"/>
        <end position="880"/>
    </location>
</feature>
<dbReference type="PANTHER" id="PTHR30287">
    <property type="entry name" value="MEMBRANE COMPONENT OF PREDICTED ABC SUPERFAMILY METABOLITE UPTAKE TRANSPORTER"/>
    <property type="match status" value="1"/>
</dbReference>